<feature type="region of interest" description="Disordered" evidence="1">
    <location>
        <begin position="97"/>
        <end position="133"/>
    </location>
</feature>
<sequence length="133" mass="14793">MGRADEPTDMGERDPQESARERQRERAEAAESAAADDRFGEMLSEHKYPATSEELAVDYGQEPIDMPNETESIGSVFDRLEGERFDTAEEAEEALYNELTGSEGGPEEYNDERDLAGIEEDVEGDQDQPEGSL</sequence>
<accession>A0A151AHA5</accession>
<dbReference type="Proteomes" id="UP000075321">
    <property type="component" value="Unassembled WGS sequence"/>
</dbReference>
<dbReference type="PATRIC" id="fig|1008153.3.peg.924"/>
<protein>
    <recommendedName>
        <fullName evidence="4">DUF2795 domain-containing protein</fullName>
    </recommendedName>
</protein>
<proteinExistence type="predicted"/>
<evidence type="ECO:0000313" key="3">
    <source>
        <dbReference type="Proteomes" id="UP000075321"/>
    </source>
</evidence>
<evidence type="ECO:0000256" key="1">
    <source>
        <dbReference type="SAM" id="MobiDB-lite"/>
    </source>
</evidence>
<dbReference type="Pfam" id="PF19102">
    <property type="entry name" value="DUF5789"/>
    <property type="match status" value="1"/>
</dbReference>
<name>A0A151AHA5_9EURY</name>
<comment type="caution">
    <text evidence="2">The sequence shown here is derived from an EMBL/GenBank/DDBJ whole genome shotgun (WGS) entry which is preliminary data.</text>
</comment>
<dbReference type="AlphaFoldDB" id="A0A151AHA5"/>
<evidence type="ECO:0008006" key="4">
    <source>
        <dbReference type="Google" id="ProtNLM"/>
    </source>
</evidence>
<feature type="compositionally biased region" description="Acidic residues" evidence="1">
    <location>
        <begin position="105"/>
        <end position="133"/>
    </location>
</feature>
<dbReference type="EMBL" id="LTAZ01000003">
    <property type="protein sequence ID" value="KYH27029.1"/>
    <property type="molecule type" value="Genomic_DNA"/>
</dbReference>
<feature type="region of interest" description="Disordered" evidence="1">
    <location>
        <begin position="1"/>
        <end position="43"/>
    </location>
</feature>
<evidence type="ECO:0000313" key="2">
    <source>
        <dbReference type="EMBL" id="KYH27029.1"/>
    </source>
</evidence>
<reference evidence="2 3" key="1">
    <citation type="submission" date="2016-02" db="EMBL/GenBank/DDBJ databases">
        <title>Genome sequence of Halalkalicoccus paucihalophilus DSM 24557.</title>
        <authorList>
            <person name="Poehlein A."/>
            <person name="Daniel R."/>
        </authorList>
    </citation>
    <scope>NUCLEOTIDE SEQUENCE [LARGE SCALE GENOMIC DNA]</scope>
    <source>
        <strain evidence="2 3">DSM 24557</strain>
    </source>
</reference>
<organism evidence="2 3">
    <name type="scientific">Halalkalicoccus paucihalophilus</name>
    <dbReference type="NCBI Taxonomy" id="1008153"/>
    <lineage>
        <taxon>Archaea</taxon>
        <taxon>Methanobacteriati</taxon>
        <taxon>Methanobacteriota</taxon>
        <taxon>Stenosarchaea group</taxon>
        <taxon>Halobacteria</taxon>
        <taxon>Halobacteriales</taxon>
        <taxon>Halococcaceae</taxon>
        <taxon>Halalkalicoccus</taxon>
    </lineage>
</organism>
<dbReference type="InterPro" id="IPR043899">
    <property type="entry name" value="DUF5789"/>
</dbReference>
<keyword evidence="3" id="KW-1185">Reference proteome</keyword>
<gene>
    <name evidence="2" type="ORF">HAPAU_09180</name>
</gene>